<proteinExistence type="predicted"/>
<evidence type="ECO:0000313" key="1">
    <source>
        <dbReference type="EMBL" id="PVX78884.1"/>
    </source>
</evidence>
<protein>
    <submittedName>
        <fullName evidence="1">Uncharacterized protein</fullName>
    </submittedName>
</protein>
<name>A0ABX5KIJ1_9BURK</name>
<accession>A0ABX5KIJ1</accession>
<gene>
    <name evidence="1" type="ORF">C7402_113157</name>
</gene>
<organism evidence="1 2">
    <name type="scientific">Paraburkholderia unamae</name>
    <dbReference type="NCBI Taxonomy" id="219649"/>
    <lineage>
        <taxon>Bacteria</taxon>
        <taxon>Pseudomonadati</taxon>
        <taxon>Pseudomonadota</taxon>
        <taxon>Betaproteobacteria</taxon>
        <taxon>Burkholderiales</taxon>
        <taxon>Burkholderiaceae</taxon>
        <taxon>Paraburkholderia</taxon>
    </lineage>
</organism>
<keyword evidence="2" id="KW-1185">Reference proteome</keyword>
<comment type="caution">
    <text evidence="1">The sequence shown here is derived from an EMBL/GenBank/DDBJ whole genome shotgun (WGS) entry which is preliminary data.</text>
</comment>
<dbReference type="Proteomes" id="UP000245712">
    <property type="component" value="Unassembled WGS sequence"/>
</dbReference>
<evidence type="ECO:0000313" key="2">
    <source>
        <dbReference type="Proteomes" id="UP000245712"/>
    </source>
</evidence>
<sequence length="82" mass="8629">MDFVSLALFGAAVVALGAAATVLIARWLPQSAIEQAARHGRYAGLGEAPRVATARRAKPGAQFGPRIRPQVGKEAINVVRTH</sequence>
<reference evidence="1 2" key="1">
    <citation type="submission" date="2018-05" db="EMBL/GenBank/DDBJ databases">
        <title>Genomic Encyclopedia of Type Strains, Phase IV (KMG-V): Genome sequencing to study the core and pangenomes of soil and plant-associated prokaryotes.</title>
        <authorList>
            <person name="Whitman W."/>
        </authorList>
    </citation>
    <scope>NUCLEOTIDE SEQUENCE [LARGE SCALE GENOMIC DNA]</scope>
    <source>
        <strain evidence="1 2">SCZa-39</strain>
    </source>
</reference>
<dbReference type="EMBL" id="QEOB01000013">
    <property type="protein sequence ID" value="PVX78884.1"/>
    <property type="molecule type" value="Genomic_DNA"/>
</dbReference>